<dbReference type="PANTHER" id="PTHR43798">
    <property type="entry name" value="MONOACYLGLYCEROL LIPASE"/>
    <property type="match status" value="1"/>
</dbReference>
<dbReference type="EMBL" id="JAKJXP020000120">
    <property type="protein sequence ID" value="KAK7744399.1"/>
    <property type="molecule type" value="Genomic_DNA"/>
</dbReference>
<protein>
    <recommendedName>
        <fullName evidence="1">AB hydrolase-1 domain-containing protein</fullName>
    </recommendedName>
</protein>
<dbReference type="SUPFAM" id="SSF53474">
    <property type="entry name" value="alpha/beta-Hydrolases"/>
    <property type="match status" value="1"/>
</dbReference>
<dbReference type="InterPro" id="IPR000073">
    <property type="entry name" value="AB_hydrolase_1"/>
</dbReference>
<proteinExistence type="predicted"/>
<name>A0AAN9U9Z0_9PEZI</name>
<keyword evidence="3" id="KW-1185">Reference proteome</keyword>
<organism evidence="2 3">
    <name type="scientific">Diatrype stigma</name>
    <dbReference type="NCBI Taxonomy" id="117547"/>
    <lineage>
        <taxon>Eukaryota</taxon>
        <taxon>Fungi</taxon>
        <taxon>Dikarya</taxon>
        <taxon>Ascomycota</taxon>
        <taxon>Pezizomycotina</taxon>
        <taxon>Sordariomycetes</taxon>
        <taxon>Xylariomycetidae</taxon>
        <taxon>Xylariales</taxon>
        <taxon>Diatrypaceae</taxon>
        <taxon>Diatrype</taxon>
    </lineage>
</organism>
<evidence type="ECO:0000259" key="1">
    <source>
        <dbReference type="Pfam" id="PF00561"/>
    </source>
</evidence>
<dbReference type="GO" id="GO:0016020">
    <property type="term" value="C:membrane"/>
    <property type="evidence" value="ECO:0007669"/>
    <property type="project" value="TreeGrafter"/>
</dbReference>
<feature type="domain" description="AB hydrolase-1" evidence="1">
    <location>
        <begin position="32"/>
        <end position="130"/>
    </location>
</feature>
<dbReference type="Gene3D" id="3.40.50.1820">
    <property type="entry name" value="alpha/beta hydrolase"/>
    <property type="match status" value="1"/>
</dbReference>
<dbReference type="GO" id="GO:0046464">
    <property type="term" value="P:acylglycerol catabolic process"/>
    <property type="evidence" value="ECO:0007669"/>
    <property type="project" value="TreeGrafter"/>
</dbReference>
<dbReference type="Proteomes" id="UP001320420">
    <property type="component" value="Unassembled WGS sequence"/>
</dbReference>
<dbReference type="InterPro" id="IPR029058">
    <property type="entry name" value="AB_hydrolase_fold"/>
</dbReference>
<dbReference type="PANTHER" id="PTHR43798:SF33">
    <property type="entry name" value="HYDROLASE, PUTATIVE (AFU_ORTHOLOGUE AFUA_2G14860)-RELATED"/>
    <property type="match status" value="1"/>
</dbReference>
<dbReference type="GO" id="GO:0047372">
    <property type="term" value="F:monoacylglycerol lipase activity"/>
    <property type="evidence" value="ECO:0007669"/>
    <property type="project" value="TreeGrafter"/>
</dbReference>
<evidence type="ECO:0000313" key="3">
    <source>
        <dbReference type="Proteomes" id="UP001320420"/>
    </source>
</evidence>
<dbReference type="InterPro" id="IPR050266">
    <property type="entry name" value="AB_hydrolase_sf"/>
</dbReference>
<dbReference type="Pfam" id="PF00561">
    <property type="entry name" value="Abhydrolase_1"/>
    <property type="match status" value="1"/>
</dbReference>
<gene>
    <name evidence="2" type="ORF">SLS62_010189</name>
</gene>
<reference evidence="2 3" key="1">
    <citation type="submission" date="2024-02" db="EMBL/GenBank/DDBJ databases">
        <title>De novo assembly and annotation of 12 fungi associated with fruit tree decline syndrome in Ontario, Canada.</title>
        <authorList>
            <person name="Sulman M."/>
            <person name="Ellouze W."/>
            <person name="Ilyukhin E."/>
        </authorList>
    </citation>
    <scope>NUCLEOTIDE SEQUENCE [LARGE SCALE GENOMIC DNA]</scope>
    <source>
        <strain evidence="2 3">M11/M66-122</strain>
    </source>
</reference>
<comment type="caution">
    <text evidence="2">The sequence shown here is derived from an EMBL/GenBank/DDBJ whole genome shotgun (WGS) entry which is preliminary data.</text>
</comment>
<dbReference type="AlphaFoldDB" id="A0AAN9U9Z0"/>
<evidence type="ECO:0000313" key="2">
    <source>
        <dbReference type="EMBL" id="KAK7744399.1"/>
    </source>
</evidence>
<dbReference type="PRINTS" id="PR00412">
    <property type="entry name" value="EPOXHYDRLASE"/>
</dbReference>
<sequence>MAATQTVQVAHLGAKVGYAISNGKLDPAKPTVVMLNSMNTTASLYKPQMESAKLTAAANVLAIEPLGHGATSCSQDHFTYWDTALVALQAMTALGVDKAFALGTSQGGWIVVRMALLAPERILGLLPLGTSMDCESAESRTKGCWDPVPFAQPFLAKWTSSTPTPDFVVDDVWVASLVSLGFGDAATPSITEAWTKTFKTVYSGDEGRRKLRSSAICLAERDGLLLRIGDVKCPVHWLQGLADPVYNSIIPKEHIKLFTSSKEAKIDFLEGGAHFLSASHPTEVEAAVLDMVKKYA</sequence>
<dbReference type="InterPro" id="IPR000639">
    <property type="entry name" value="Epox_hydrolase-like"/>
</dbReference>
<accession>A0AAN9U9Z0</accession>